<dbReference type="PIRSF" id="PIRSF001357">
    <property type="entry name" value="DeoC"/>
    <property type="match status" value="1"/>
</dbReference>
<accession>A0A1G2H8Q3</accession>
<comment type="caution">
    <text evidence="3">The sequence shown here is derived from an EMBL/GenBank/DDBJ whole genome shotgun (WGS) entry which is preliminary data.</text>
</comment>
<evidence type="ECO:0000256" key="2">
    <source>
        <dbReference type="ARBA" id="ARBA00023270"/>
    </source>
</evidence>
<name>A0A1G2H8Q3_9BACT</name>
<dbReference type="Proteomes" id="UP000177932">
    <property type="component" value="Unassembled WGS sequence"/>
</dbReference>
<evidence type="ECO:0000256" key="1">
    <source>
        <dbReference type="ARBA" id="ARBA00022490"/>
    </source>
</evidence>
<dbReference type="GO" id="GO:0004139">
    <property type="term" value="F:deoxyribose-phosphate aldolase activity"/>
    <property type="evidence" value="ECO:0007669"/>
    <property type="project" value="InterPro"/>
</dbReference>
<proteinExistence type="predicted"/>
<keyword evidence="2" id="KW-0704">Schiff base</keyword>
<dbReference type="Gene3D" id="3.20.20.70">
    <property type="entry name" value="Aldolase class I"/>
    <property type="match status" value="1"/>
</dbReference>
<dbReference type="SMART" id="SM01133">
    <property type="entry name" value="DeoC"/>
    <property type="match status" value="1"/>
</dbReference>
<dbReference type="GO" id="GO:0005737">
    <property type="term" value="C:cytoplasm"/>
    <property type="evidence" value="ECO:0007669"/>
    <property type="project" value="InterPro"/>
</dbReference>
<reference evidence="3 4" key="1">
    <citation type="journal article" date="2016" name="Nat. Commun.">
        <title>Thousands of microbial genomes shed light on interconnected biogeochemical processes in an aquifer system.</title>
        <authorList>
            <person name="Anantharaman K."/>
            <person name="Brown C.T."/>
            <person name="Hug L.A."/>
            <person name="Sharon I."/>
            <person name="Castelle C.J."/>
            <person name="Probst A.J."/>
            <person name="Thomas B.C."/>
            <person name="Singh A."/>
            <person name="Wilkins M.J."/>
            <person name="Karaoz U."/>
            <person name="Brodie E.L."/>
            <person name="Williams K.H."/>
            <person name="Hubbard S.S."/>
            <person name="Banfield J.F."/>
        </authorList>
    </citation>
    <scope>NUCLEOTIDE SEQUENCE [LARGE SCALE GENOMIC DNA]</scope>
</reference>
<organism evidence="3 4">
    <name type="scientific">Candidatus Spechtbacteria bacterium RIFCSPHIGHO2_01_FULL_43_30</name>
    <dbReference type="NCBI Taxonomy" id="1802158"/>
    <lineage>
        <taxon>Bacteria</taxon>
        <taxon>Candidatus Spechtiibacteriota</taxon>
    </lineage>
</organism>
<evidence type="ECO:0000313" key="3">
    <source>
        <dbReference type="EMBL" id="OGZ58641.1"/>
    </source>
</evidence>
<dbReference type="STRING" id="1802158.A2827_03235"/>
<gene>
    <name evidence="3" type="ORF">A2827_03235</name>
</gene>
<dbReference type="PANTHER" id="PTHR10889">
    <property type="entry name" value="DEOXYRIBOSE-PHOSPHATE ALDOLASE"/>
    <property type="match status" value="1"/>
</dbReference>
<keyword evidence="1" id="KW-0963">Cytoplasm</keyword>
<dbReference type="InterPro" id="IPR013785">
    <property type="entry name" value="Aldolase_TIM"/>
</dbReference>
<dbReference type="EMBL" id="MHOD01000002">
    <property type="protein sequence ID" value="OGZ58641.1"/>
    <property type="molecule type" value="Genomic_DNA"/>
</dbReference>
<evidence type="ECO:0000313" key="4">
    <source>
        <dbReference type="Proteomes" id="UP000177932"/>
    </source>
</evidence>
<dbReference type="AlphaFoldDB" id="A0A1G2H8Q3"/>
<dbReference type="PANTHER" id="PTHR10889:SF1">
    <property type="entry name" value="DEOXYRIBOSE-PHOSPHATE ALDOLASE"/>
    <property type="match status" value="1"/>
</dbReference>
<dbReference type="InterPro" id="IPR011343">
    <property type="entry name" value="DeoC"/>
</dbReference>
<dbReference type="GO" id="GO:0009264">
    <property type="term" value="P:deoxyribonucleotide catabolic process"/>
    <property type="evidence" value="ECO:0007669"/>
    <property type="project" value="InterPro"/>
</dbReference>
<dbReference type="GO" id="GO:0016052">
    <property type="term" value="P:carbohydrate catabolic process"/>
    <property type="evidence" value="ECO:0007669"/>
    <property type="project" value="TreeGrafter"/>
</dbReference>
<dbReference type="SUPFAM" id="SSF51569">
    <property type="entry name" value="Aldolase"/>
    <property type="match status" value="1"/>
</dbReference>
<protein>
    <submittedName>
        <fullName evidence="3">Uncharacterized protein</fullName>
    </submittedName>
</protein>
<sequence length="229" mass="25428">MREFLSKVDLTLLEASATPDDFTAMAGIACETGCRAVCVPMIGIYPSSLAIKKWSSGNPMRPHRVKVCVVIDFPDGNLTTMSRIWLVNNAGFSGAGECDIVMPMGRFLSNKLESLEFEFRRLMEEAGDRGVVLKLIAETGYLSDSQIIRSAEFASKYNFMWKTSTGRDPKVQIPEKARHVRLVREAFPKLKIKAAGGIRTREDVEMLFDAGADILGVSWKSAIQIADNW</sequence>
<dbReference type="InterPro" id="IPR002915">
    <property type="entry name" value="DeoC/FbaB/LacD_aldolase"/>
</dbReference>